<proteinExistence type="predicted"/>
<dbReference type="HOGENOM" id="CLU_2026264_0_0_1"/>
<evidence type="ECO:0000313" key="1">
    <source>
        <dbReference type="EMBL" id="KEQ91957.1"/>
    </source>
</evidence>
<accession>A0A074YCU4</accession>
<gene>
    <name evidence="1" type="ORF">AUEXF2481DRAFT_43653</name>
</gene>
<dbReference type="GeneID" id="25367469"/>
<sequence>MEMPSSTREVVVQECKRLRPHDTITSIQPCQGKGCSHNLWIISFANSPQLIARVAQEHQILELEKRGIGILQHIEKHTPNCPVPRIHWHNVDQTSKHPSIVIQSFVPGRSLGTWNSSIPKSS</sequence>
<dbReference type="InParanoid" id="A0A074YCU4"/>
<protein>
    <recommendedName>
        <fullName evidence="3">Aminoglycoside phosphotransferase domain-containing protein</fullName>
    </recommendedName>
</protein>
<dbReference type="AlphaFoldDB" id="A0A074YCU4"/>
<reference evidence="1 2" key="1">
    <citation type="journal article" date="2014" name="BMC Genomics">
        <title>Genome sequencing of four Aureobasidium pullulans varieties: biotechnological potential, stress tolerance, and description of new species.</title>
        <authorList>
            <person name="Gostin Ar C."/>
            <person name="Ohm R.A."/>
            <person name="Kogej T."/>
            <person name="Sonjak S."/>
            <person name="Turk M."/>
            <person name="Zajc J."/>
            <person name="Zalar P."/>
            <person name="Grube M."/>
            <person name="Sun H."/>
            <person name="Han J."/>
            <person name="Sharma A."/>
            <person name="Chiniquy J."/>
            <person name="Ngan C.Y."/>
            <person name="Lipzen A."/>
            <person name="Barry K."/>
            <person name="Grigoriev I.V."/>
            <person name="Gunde-Cimerman N."/>
        </authorList>
    </citation>
    <scope>NUCLEOTIDE SEQUENCE [LARGE SCALE GENOMIC DNA]</scope>
    <source>
        <strain evidence="1 2">EXF-2481</strain>
    </source>
</reference>
<dbReference type="OrthoDB" id="3935846at2759"/>
<dbReference type="Proteomes" id="UP000030641">
    <property type="component" value="Unassembled WGS sequence"/>
</dbReference>
<name>A0A074YCU4_AURSE</name>
<keyword evidence="2" id="KW-1185">Reference proteome</keyword>
<dbReference type="RefSeq" id="XP_013340405.1">
    <property type="nucleotide sequence ID" value="XM_013484951.1"/>
</dbReference>
<evidence type="ECO:0000313" key="2">
    <source>
        <dbReference type="Proteomes" id="UP000030641"/>
    </source>
</evidence>
<evidence type="ECO:0008006" key="3">
    <source>
        <dbReference type="Google" id="ProtNLM"/>
    </source>
</evidence>
<dbReference type="EMBL" id="KL584774">
    <property type="protein sequence ID" value="KEQ91957.1"/>
    <property type="molecule type" value="Genomic_DNA"/>
</dbReference>
<organism evidence="1 2">
    <name type="scientific">Aureobasidium subglaciale (strain EXF-2481)</name>
    <name type="common">Aureobasidium pullulans var. subglaciale</name>
    <dbReference type="NCBI Taxonomy" id="1043005"/>
    <lineage>
        <taxon>Eukaryota</taxon>
        <taxon>Fungi</taxon>
        <taxon>Dikarya</taxon>
        <taxon>Ascomycota</taxon>
        <taxon>Pezizomycotina</taxon>
        <taxon>Dothideomycetes</taxon>
        <taxon>Dothideomycetidae</taxon>
        <taxon>Dothideales</taxon>
        <taxon>Saccotheciaceae</taxon>
        <taxon>Aureobasidium</taxon>
    </lineage>
</organism>